<name>A0AAV6V2Z8_9ARAC</name>
<evidence type="ECO:0000313" key="2">
    <source>
        <dbReference type="EMBL" id="KAG8190472.1"/>
    </source>
</evidence>
<sequence>MAKRCDKCHHVAPPPPTFIPLGKRKPFLVNHGRCQRQASLNPSIGIQPRKRCAKKNRKKKRPTSKTNHFCAPRWDMREDLTWIIEGIMAHEIKCETWEM</sequence>
<evidence type="ECO:0000313" key="3">
    <source>
        <dbReference type="Proteomes" id="UP000827092"/>
    </source>
</evidence>
<protein>
    <submittedName>
        <fullName evidence="2">Uncharacterized protein</fullName>
    </submittedName>
</protein>
<dbReference type="AlphaFoldDB" id="A0AAV6V2Z8"/>
<feature type="compositionally biased region" description="Basic residues" evidence="1">
    <location>
        <begin position="48"/>
        <end position="63"/>
    </location>
</feature>
<dbReference type="EMBL" id="JAFNEN010000183">
    <property type="protein sequence ID" value="KAG8190472.1"/>
    <property type="molecule type" value="Genomic_DNA"/>
</dbReference>
<evidence type="ECO:0000256" key="1">
    <source>
        <dbReference type="SAM" id="MobiDB-lite"/>
    </source>
</evidence>
<reference evidence="2 3" key="1">
    <citation type="journal article" date="2022" name="Nat. Ecol. Evol.">
        <title>A masculinizing supergene underlies an exaggerated male reproductive morph in a spider.</title>
        <authorList>
            <person name="Hendrickx F."/>
            <person name="De Corte Z."/>
            <person name="Sonet G."/>
            <person name="Van Belleghem S.M."/>
            <person name="Kostlbacher S."/>
            <person name="Vangestel C."/>
        </authorList>
    </citation>
    <scope>NUCLEOTIDE SEQUENCE [LARGE SCALE GENOMIC DNA]</scope>
    <source>
        <strain evidence="2">W744_W776</strain>
    </source>
</reference>
<proteinExistence type="predicted"/>
<dbReference type="Proteomes" id="UP000827092">
    <property type="component" value="Unassembled WGS sequence"/>
</dbReference>
<keyword evidence="3" id="KW-1185">Reference proteome</keyword>
<feature type="region of interest" description="Disordered" evidence="1">
    <location>
        <begin position="45"/>
        <end position="68"/>
    </location>
</feature>
<comment type="caution">
    <text evidence="2">The sequence shown here is derived from an EMBL/GenBank/DDBJ whole genome shotgun (WGS) entry which is preliminary data.</text>
</comment>
<gene>
    <name evidence="2" type="ORF">JTE90_016710</name>
</gene>
<organism evidence="2 3">
    <name type="scientific">Oedothorax gibbosus</name>
    <dbReference type="NCBI Taxonomy" id="931172"/>
    <lineage>
        <taxon>Eukaryota</taxon>
        <taxon>Metazoa</taxon>
        <taxon>Ecdysozoa</taxon>
        <taxon>Arthropoda</taxon>
        <taxon>Chelicerata</taxon>
        <taxon>Arachnida</taxon>
        <taxon>Araneae</taxon>
        <taxon>Araneomorphae</taxon>
        <taxon>Entelegynae</taxon>
        <taxon>Araneoidea</taxon>
        <taxon>Linyphiidae</taxon>
        <taxon>Erigoninae</taxon>
        <taxon>Oedothorax</taxon>
    </lineage>
</organism>
<accession>A0AAV6V2Z8</accession>